<evidence type="ECO:0000313" key="3">
    <source>
        <dbReference type="EMBL" id="OWF45305.1"/>
    </source>
</evidence>
<dbReference type="Gene3D" id="3.30.420.40">
    <property type="match status" value="1"/>
</dbReference>
<feature type="compositionally biased region" description="Polar residues" evidence="1">
    <location>
        <begin position="60"/>
        <end position="81"/>
    </location>
</feature>
<feature type="compositionally biased region" description="Basic and acidic residues" evidence="1">
    <location>
        <begin position="82"/>
        <end position="92"/>
    </location>
</feature>
<organism evidence="2">
    <name type="scientific">Mizuhopecten yessoensis</name>
    <name type="common">Japanese scallop</name>
    <name type="synonym">Patinopecten yessoensis</name>
    <dbReference type="NCBI Taxonomy" id="6573"/>
    <lineage>
        <taxon>Eukaryota</taxon>
        <taxon>Metazoa</taxon>
        <taxon>Spiralia</taxon>
        <taxon>Lophotrochozoa</taxon>
        <taxon>Mollusca</taxon>
        <taxon>Bivalvia</taxon>
        <taxon>Autobranchia</taxon>
        <taxon>Pteriomorphia</taxon>
        <taxon>Pectinida</taxon>
        <taxon>Pectinoidea</taxon>
        <taxon>Pectinidae</taxon>
        <taxon>Mizuhopecten</taxon>
    </lineage>
</organism>
<accession>A0A1C9U2Z9</accession>
<proteinExistence type="evidence at transcript level"/>
<evidence type="ECO:0000313" key="4">
    <source>
        <dbReference type="Proteomes" id="UP000242188"/>
    </source>
</evidence>
<dbReference type="PANTHER" id="PTHR14187:SF5">
    <property type="entry name" value="HEAT SHOCK 70 KDA PROTEIN 12A"/>
    <property type="match status" value="1"/>
</dbReference>
<feature type="compositionally biased region" description="Low complexity" evidence="1">
    <location>
        <begin position="17"/>
        <end position="27"/>
    </location>
</feature>
<keyword evidence="2" id="KW-0346">Stress response</keyword>
<reference evidence="2" key="1">
    <citation type="journal article" date="2016" name="Fish Shellfish Immunol.">
        <title>Hsp70 gene expansions in the scallop (Patinopecten yessoensis) genome and their expression regulation after exposure to the toxic dinoflagellate Alexandrium catenella.</title>
        <authorList>
            <person name="Cheng J."/>
            <person name="Xun X."/>
            <person name="Kong Y."/>
            <person name="Wang S."/>
            <person name="Yang Z."/>
            <person name="Li Y."/>
            <person name="Kong D."/>
            <person name="Wang S."/>
            <person name="Zhang L."/>
            <person name="Hu X."/>
            <person name="Bao Z."/>
        </authorList>
    </citation>
    <scope>NUCLEOTIDE SEQUENCE</scope>
    <source>
        <strain evidence="2">PYE.9049.30.HSPA12</strain>
    </source>
</reference>
<keyword evidence="4" id="KW-1185">Reference proteome</keyword>
<dbReference type="PANTHER" id="PTHR14187">
    <property type="entry name" value="ALPHA KINASE/ELONGATION FACTOR 2 KINASE"/>
    <property type="match status" value="1"/>
</dbReference>
<dbReference type="CDD" id="cd10229">
    <property type="entry name" value="ASKHA_NBD_HSP70_HSPA12"/>
    <property type="match status" value="1"/>
</dbReference>
<dbReference type="InterPro" id="IPR043129">
    <property type="entry name" value="ATPase_NBD"/>
</dbReference>
<feature type="compositionally biased region" description="Polar residues" evidence="1">
    <location>
        <begin position="40"/>
        <end position="53"/>
    </location>
</feature>
<evidence type="ECO:0000313" key="2">
    <source>
        <dbReference type="EMBL" id="AOR17363.1"/>
    </source>
</evidence>
<name>A0A1C9U2Z9_MIZYE</name>
<feature type="region of interest" description="Disordered" evidence="1">
    <location>
        <begin position="1"/>
        <end position="109"/>
    </location>
</feature>
<dbReference type="STRING" id="6573.A0A1C9U2Z9"/>
<gene>
    <name evidence="3" type="ORF">KP79_PYT12751</name>
</gene>
<dbReference type="EMBL" id="NEDP02004526">
    <property type="protein sequence ID" value="OWF45305.1"/>
    <property type="molecule type" value="Genomic_DNA"/>
</dbReference>
<dbReference type="EMBL" id="KX085106">
    <property type="protein sequence ID" value="AOR17363.1"/>
    <property type="molecule type" value="mRNA"/>
</dbReference>
<sequence length="547" mass="60510">MGNQSAKTEDGKPSPVKSTPSTAASKPASKDHKSKRKTGNVKSSSGESKTSPALTGASKPLSTKGNVIPNTRTVSPPSSSVGKKELLRKDDSSTPSFEGTSSSTTKPSLEQNKKSFFGKKTIKQSSLIVAAIDFGTTFSGFAHCTREGYKNSGDPKIHLHSWAAKTTMTAKAPTCVLLDSDQKFKSFGYDANSEFQDGEDIDDCYFFKHFKMKLYESKDELTRDTMLESENGKKLPAISVFSAIIEFFKNMLLKDLEAKDTHSGFYGSDIHWVLTVPAIWNLKAKQFMREAAHKAGIEDGQLTLALEPEAASLYCRKVPSSVVRADDGPSIANFQAGAKYLIMDLGGGTIDITAHEVLNDGHLKEINEPTGGYWGGLRVNESFVRFLQRICGQDVLHEMEKMYPRKFIEGVDDSKKMRKYGRHSYVDDAFDIHVRKGDLVKYGDFQDGKDYHPLNDDQTQAWFDFYASDSTDPSYVYENSCACLGFVGVDLSPRERGVDATITLKISVSGTDIEVQATEKRTGNTTTAYCNFLEKHRNNVFPRETQE</sequence>
<reference evidence="3 4" key="2">
    <citation type="journal article" date="2017" name="Nat. Ecol. Evol.">
        <title>Scallop genome provides insights into evolution of bilaterian karyotype and development.</title>
        <authorList>
            <person name="Wang S."/>
            <person name="Zhang J."/>
            <person name="Jiao W."/>
            <person name="Li J."/>
            <person name="Xun X."/>
            <person name="Sun Y."/>
            <person name="Guo X."/>
            <person name="Huan P."/>
            <person name="Dong B."/>
            <person name="Zhang L."/>
            <person name="Hu X."/>
            <person name="Sun X."/>
            <person name="Wang J."/>
            <person name="Zhao C."/>
            <person name="Wang Y."/>
            <person name="Wang D."/>
            <person name="Huang X."/>
            <person name="Wang R."/>
            <person name="Lv J."/>
            <person name="Li Y."/>
            <person name="Zhang Z."/>
            <person name="Liu B."/>
            <person name="Lu W."/>
            <person name="Hui Y."/>
            <person name="Liang J."/>
            <person name="Zhou Z."/>
            <person name="Hou R."/>
            <person name="Li X."/>
            <person name="Liu Y."/>
            <person name="Li H."/>
            <person name="Ning X."/>
            <person name="Lin Y."/>
            <person name="Zhao L."/>
            <person name="Xing Q."/>
            <person name="Dou J."/>
            <person name="Li Y."/>
            <person name="Mao J."/>
            <person name="Guo H."/>
            <person name="Dou H."/>
            <person name="Li T."/>
            <person name="Mu C."/>
            <person name="Jiang W."/>
            <person name="Fu Q."/>
            <person name="Fu X."/>
            <person name="Miao Y."/>
            <person name="Liu J."/>
            <person name="Yu Q."/>
            <person name="Li R."/>
            <person name="Liao H."/>
            <person name="Li X."/>
            <person name="Kong Y."/>
            <person name="Jiang Z."/>
            <person name="Chourrout D."/>
            <person name="Li R."/>
            <person name="Bao Z."/>
        </authorList>
    </citation>
    <scope>NUCLEOTIDE SEQUENCE [LARGE SCALE GENOMIC DNA]</scope>
    <source>
        <strain evidence="3 4">PY_sf001</strain>
    </source>
</reference>
<protein>
    <submittedName>
        <fullName evidence="2 3">Heat shock 70 kDa protein</fullName>
    </submittedName>
</protein>
<dbReference type="AlphaFoldDB" id="A0A1C9U2Z9"/>
<dbReference type="Proteomes" id="UP000242188">
    <property type="component" value="Unassembled WGS sequence"/>
</dbReference>
<dbReference type="SUPFAM" id="SSF53067">
    <property type="entry name" value="Actin-like ATPase domain"/>
    <property type="match status" value="1"/>
</dbReference>
<dbReference type="OrthoDB" id="6127299at2759"/>
<feature type="compositionally biased region" description="Low complexity" evidence="1">
    <location>
        <begin position="93"/>
        <end position="105"/>
    </location>
</feature>
<evidence type="ECO:0000256" key="1">
    <source>
        <dbReference type="SAM" id="MobiDB-lite"/>
    </source>
</evidence>